<reference evidence="5" key="2">
    <citation type="journal article" date="2008" name="Insect Biochem. Mol. Biol.">
        <title>Genome-wide identification of cuticular protein genes in the silkworm, Bombyx mori.</title>
        <authorList>
            <person name="Futahashi R."/>
            <person name="Okamoto S."/>
            <person name="Kawasaki H."/>
            <person name="Zhong Y."/>
            <person name="Iwanaga M."/>
            <person name="Mita K."/>
            <person name="Fujiwara H."/>
        </authorList>
    </citation>
    <scope>NUCLEOTIDE SEQUENCE</scope>
</reference>
<organism evidence="5">
    <name type="scientific">Bombyx mori</name>
    <name type="common">Silk moth</name>
    <dbReference type="NCBI Taxonomy" id="7091"/>
    <lineage>
        <taxon>Eukaryota</taxon>
        <taxon>Metazoa</taxon>
        <taxon>Ecdysozoa</taxon>
        <taxon>Arthropoda</taxon>
        <taxon>Hexapoda</taxon>
        <taxon>Insecta</taxon>
        <taxon>Pterygota</taxon>
        <taxon>Neoptera</taxon>
        <taxon>Endopterygota</taxon>
        <taxon>Lepidoptera</taxon>
        <taxon>Glossata</taxon>
        <taxon>Ditrysia</taxon>
        <taxon>Bombycoidea</taxon>
        <taxon>Bombycidae</taxon>
        <taxon>Bombycinae</taxon>
        <taxon>Bombyx</taxon>
    </lineage>
</organism>
<dbReference type="GO" id="GO:0031012">
    <property type="term" value="C:extracellular matrix"/>
    <property type="evidence" value="ECO:0007669"/>
    <property type="project" value="TreeGrafter"/>
</dbReference>
<dbReference type="GO" id="GO:0005615">
    <property type="term" value="C:extracellular space"/>
    <property type="evidence" value="ECO:0007669"/>
    <property type="project" value="TreeGrafter"/>
</dbReference>
<evidence type="ECO:0000256" key="2">
    <source>
        <dbReference type="ARBA" id="ARBA00022729"/>
    </source>
</evidence>
<keyword evidence="7" id="KW-1185">Reference proteome</keyword>
<dbReference type="InParanoid" id="C0H6T6"/>
<keyword evidence="1 3" id="KW-0193">Cuticle</keyword>
<dbReference type="EnsemblMetazoa" id="NM_001173199.1">
    <property type="protein sequence ID" value="NP_001166670.1"/>
    <property type="gene ID" value="GeneID_100379381"/>
</dbReference>
<dbReference type="InterPro" id="IPR031311">
    <property type="entry name" value="CHIT_BIND_RR_consensus"/>
</dbReference>
<proteinExistence type="evidence at transcript level"/>
<dbReference type="OrthoDB" id="7789829at2759"/>
<feature type="signal peptide" evidence="4">
    <location>
        <begin position="1"/>
        <end position="17"/>
    </location>
</feature>
<dbReference type="PaxDb" id="7091-BGIBMGA000270-TA"/>
<dbReference type="PRINTS" id="PR00947">
    <property type="entry name" value="CUTICLE"/>
</dbReference>
<protein>
    <submittedName>
        <fullName evidence="5">Putative cuticle protein</fullName>
    </submittedName>
</protein>
<evidence type="ECO:0000313" key="7">
    <source>
        <dbReference type="Proteomes" id="UP000005204"/>
    </source>
</evidence>
<dbReference type="Proteomes" id="UP000005204">
    <property type="component" value="Unassembled WGS sequence"/>
</dbReference>
<gene>
    <name evidence="5" type="primary">BmorCPR94</name>
    <name evidence="6" type="synonym">100379381</name>
</gene>
<name>C0H6T6_BOMMO</name>
<dbReference type="EMBL" id="BR000595">
    <property type="protein sequence ID" value="FAA00597.1"/>
    <property type="molecule type" value="mRNA"/>
</dbReference>
<reference evidence="7" key="1">
    <citation type="journal article" date="2008" name="Insect Biochem. Mol. Biol.">
        <title>The genome of a lepidopteran model insect, the silkworm Bombyx mori.</title>
        <authorList>
            <consortium name="International Silkworm Genome Consortium"/>
        </authorList>
    </citation>
    <scope>NUCLEOTIDE SEQUENCE [LARGE SCALE GENOMIC DNA]</scope>
    <source>
        <strain evidence="7">p50T</strain>
    </source>
</reference>
<dbReference type="PROSITE" id="PS00233">
    <property type="entry name" value="CHIT_BIND_RR_1"/>
    <property type="match status" value="1"/>
</dbReference>
<dbReference type="PANTHER" id="PTHR12236">
    <property type="entry name" value="STRUCTURAL CONTITUENT OF CUTICLE"/>
    <property type="match status" value="1"/>
</dbReference>
<dbReference type="Pfam" id="PF00379">
    <property type="entry name" value="Chitin_bind_4"/>
    <property type="match status" value="1"/>
</dbReference>
<dbReference type="CTD" id="100379381"/>
<dbReference type="RefSeq" id="NP_001166670.1">
    <property type="nucleotide sequence ID" value="NM_001173199.1"/>
</dbReference>
<keyword evidence="2 4" id="KW-0732">Signal</keyword>
<dbReference type="PANTHER" id="PTHR12236:SF75">
    <property type="entry name" value="CUTICULAR PROTEIN 62BB, ISOFORM A"/>
    <property type="match status" value="1"/>
</dbReference>
<dbReference type="InterPro" id="IPR000618">
    <property type="entry name" value="Insect_cuticle"/>
</dbReference>
<dbReference type="GO" id="GO:0042302">
    <property type="term" value="F:structural constituent of cuticle"/>
    <property type="evidence" value="ECO:0007669"/>
    <property type="project" value="UniProtKB-UniRule"/>
</dbReference>
<evidence type="ECO:0000256" key="3">
    <source>
        <dbReference type="PROSITE-ProRule" id="PRU00497"/>
    </source>
</evidence>
<evidence type="ECO:0000256" key="1">
    <source>
        <dbReference type="ARBA" id="ARBA00022460"/>
    </source>
</evidence>
<dbReference type="HOGENOM" id="CLU_984242_0_0_1"/>
<reference evidence="6" key="3">
    <citation type="submission" date="2022-06" db="UniProtKB">
        <authorList>
            <consortium name="EnsemblMetazoa"/>
        </authorList>
    </citation>
    <scope>IDENTIFICATION</scope>
    <source>
        <strain evidence="6">p50T (Dazao)</strain>
    </source>
</reference>
<evidence type="ECO:0000256" key="4">
    <source>
        <dbReference type="SAM" id="SignalP"/>
    </source>
</evidence>
<sequence>MYSQLVLLICFVGGIKTVFVDPNEGPYAGEDGAWKTIKTYHPPSPIYKYETYRYPKYEFEYSVSDKKTGDHKTHRESRDGDRVRGEYSLVEPDGSLRKVEYDADDHNGFSAVVSKGVHKHGDHAYSVFGHTRHFYPIGHGIKINHYFPEKNTAKDVSFDNTDKGKPVQENVQDSVGFQKSATKTDVETSDKEITLKPENAENVGKSNAERLIQKDLVAVVDSTTPLIIENEKSLEGSTEEINTVTTETSVIDAMKGEEIIKKDDPSPDNEVASSHYHMFYYVY</sequence>
<dbReference type="PROSITE" id="PS51155">
    <property type="entry name" value="CHIT_BIND_RR_2"/>
    <property type="match status" value="1"/>
</dbReference>
<dbReference type="AlphaFoldDB" id="C0H6T6"/>
<dbReference type="GeneID" id="100379381"/>
<evidence type="ECO:0000313" key="5">
    <source>
        <dbReference type="EMBL" id="FAA00597.1"/>
    </source>
</evidence>
<dbReference type="InterPro" id="IPR051217">
    <property type="entry name" value="Insect_Cuticle_Struc_Prot"/>
</dbReference>
<evidence type="ECO:0000313" key="6">
    <source>
        <dbReference type="EnsemblMetazoa" id="NP_001166670.1"/>
    </source>
</evidence>
<accession>C0H6T6</accession>
<dbReference type="KEGG" id="bmor:100379381"/>
<feature type="chain" id="PRO_5010827423" evidence="4">
    <location>
        <begin position="18"/>
        <end position="283"/>
    </location>
</feature>